<dbReference type="Pfam" id="PF01609">
    <property type="entry name" value="DDE_Tnp_1"/>
    <property type="match status" value="1"/>
</dbReference>
<dbReference type="HOGENOM" id="CLU_1874538_0_0_3"/>
<dbReference type="GO" id="GO:0004803">
    <property type="term" value="F:transposase activity"/>
    <property type="evidence" value="ECO:0007669"/>
    <property type="project" value="InterPro"/>
</dbReference>
<dbReference type="InterPro" id="IPR002559">
    <property type="entry name" value="Transposase_11"/>
</dbReference>
<dbReference type="AlphaFoldDB" id="Q113R1"/>
<proteinExistence type="predicted"/>
<evidence type="ECO:0000259" key="1">
    <source>
        <dbReference type="Pfam" id="PF01609"/>
    </source>
</evidence>
<dbReference type="KEGG" id="ter:Tery_2015"/>
<sequence>MMSVIHKHFLNLRNGVDGEIAQVSGDGAYDKYKCYQKANQLGAKVTIPPRKNAVIGQHGNCKCPPHPRDENLRRIRKVGRQKWKHESGYHRRSLSETTMFRLKVSFGGQLRRRKFENQAVELFIQCAMLNRMIQTGKPKSHKVKI</sequence>
<dbReference type="InterPro" id="IPR053172">
    <property type="entry name" value="Tn903_transposase"/>
</dbReference>
<name>Q113R1_TRIEI</name>
<dbReference type="PANTHER" id="PTHR34631">
    <property type="match status" value="1"/>
</dbReference>
<reference evidence="2" key="1">
    <citation type="submission" date="2006-06" db="EMBL/GenBank/DDBJ databases">
        <title>Complete sequence of Trichodesmium erythraeum IMS101.</title>
        <authorList>
            <consortium name="US DOE Joint Genome Institute"/>
            <person name="Copeland A."/>
            <person name="Lucas S."/>
            <person name="Lapidus A."/>
            <person name="Barry K."/>
            <person name="Detter J.C."/>
            <person name="Glavina del Rio T."/>
            <person name="Hammon N."/>
            <person name="Israni S."/>
            <person name="Dalin E."/>
            <person name="Tice H."/>
            <person name="Pitluck S."/>
            <person name="Kiss H."/>
            <person name="Munk A.C."/>
            <person name="Brettin T."/>
            <person name="Bruce D."/>
            <person name="Han C."/>
            <person name="Tapia R."/>
            <person name="Gilna P."/>
            <person name="Schmutz J."/>
            <person name="Larimer F."/>
            <person name="Land M."/>
            <person name="Hauser L."/>
            <person name="Kyrpides N."/>
            <person name="Kim E."/>
            <person name="Richardson P."/>
        </authorList>
    </citation>
    <scope>NUCLEOTIDE SEQUENCE [LARGE SCALE GENOMIC DNA]</scope>
    <source>
        <strain evidence="2">IMS101</strain>
    </source>
</reference>
<organism evidence="2">
    <name type="scientific">Trichodesmium erythraeum (strain IMS101)</name>
    <dbReference type="NCBI Taxonomy" id="203124"/>
    <lineage>
        <taxon>Bacteria</taxon>
        <taxon>Bacillati</taxon>
        <taxon>Cyanobacteriota</taxon>
        <taxon>Cyanophyceae</taxon>
        <taxon>Oscillatoriophycideae</taxon>
        <taxon>Oscillatoriales</taxon>
        <taxon>Microcoleaceae</taxon>
        <taxon>Trichodesmium</taxon>
    </lineage>
</organism>
<dbReference type="PANTHER" id="PTHR34631:SF3">
    <property type="entry name" value="ISSOD12 TRANSPOSASE TNPA_ISSOD12"/>
    <property type="match status" value="1"/>
</dbReference>
<dbReference type="EMBL" id="CP000393">
    <property type="protein sequence ID" value="ABG51263.1"/>
    <property type="molecule type" value="Genomic_DNA"/>
</dbReference>
<dbReference type="STRING" id="203124.Tery_2015"/>
<protein>
    <submittedName>
        <fullName evidence="2">Transposase, IS4 family</fullName>
    </submittedName>
</protein>
<evidence type="ECO:0000313" key="2">
    <source>
        <dbReference type="EMBL" id="ABG51263.1"/>
    </source>
</evidence>
<feature type="domain" description="Transposase IS4-like" evidence="1">
    <location>
        <begin position="19"/>
        <end position="130"/>
    </location>
</feature>
<dbReference type="eggNOG" id="COG3039">
    <property type="taxonomic scope" value="Bacteria"/>
</dbReference>
<accession>Q113R1</accession>
<gene>
    <name evidence="2" type="ordered locus">Tery_2015</name>
</gene>
<dbReference type="GO" id="GO:0003677">
    <property type="term" value="F:DNA binding"/>
    <property type="evidence" value="ECO:0007669"/>
    <property type="project" value="InterPro"/>
</dbReference>
<dbReference type="GO" id="GO:0006313">
    <property type="term" value="P:DNA transposition"/>
    <property type="evidence" value="ECO:0007669"/>
    <property type="project" value="InterPro"/>
</dbReference>